<dbReference type="Proteomes" id="UP000326396">
    <property type="component" value="Linkage Group LG18"/>
</dbReference>
<accession>A0A5N6NNZ8</accession>
<gene>
    <name evidence="1" type="ORF">E3N88_18744</name>
</gene>
<organism evidence="1 2">
    <name type="scientific">Mikania micrantha</name>
    <name type="common">bitter vine</name>
    <dbReference type="NCBI Taxonomy" id="192012"/>
    <lineage>
        <taxon>Eukaryota</taxon>
        <taxon>Viridiplantae</taxon>
        <taxon>Streptophyta</taxon>
        <taxon>Embryophyta</taxon>
        <taxon>Tracheophyta</taxon>
        <taxon>Spermatophyta</taxon>
        <taxon>Magnoliopsida</taxon>
        <taxon>eudicotyledons</taxon>
        <taxon>Gunneridae</taxon>
        <taxon>Pentapetalae</taxon>
        <taxon>asterids</taxon>
        <taxon>campanulids</taxon>
        <taxon>Asterales</taxon>
        <taxon>Asteraceae</taxon>
        <taxon>Asteroideae</taxon>
        <taxon>Heliantheae alliance</taxon>
        <taxon>Eupatorieae</taxon>
        <taxon>Mikania</taxon>
    </lineage>
</organism>
<evidence type="ECO:0000313" key="2">
    <source>
        <dbReference type="Proteomes" id="UP000326396"/>
    </source>
</evidence>
<dbReference type="AlphaFoldDB" id="A0A5N6NNZ8"/>
<name>A0A5N6NNZ8_9ASTR</name>
<dbReference type="EMBL" id="SZYD01000010">
    <property type="protein sequence ID" value="KAD4982073.1"/>
    <property type="molecule type" value="Genomic_DNA"/>
</dbReference>
<sequence>MQYSSEVCHQLETNDDFLADTAFLDEIDNDAFVGIGLTAFEEPQTHLIQQQKMWGDAGVATEAYIDKLLKSIVPPLFERGIR</sequence>
<proteinExistence type="predicted"/>
<protein>
    <submittedName>
        <fullName evidence="1">Uncharacterized protein</fullName>
    </submittedName>
</protein>
<reference evidence="1 2" key="1">
    <citation type="submission" date="2019-05" db="EMBL/GenBank/DDBJ databases">
        <title>Mikania micrantha, genome provides insights into the molecular mechanism of rapid growth.</title>
        <authorList>
            <person name="Liu B."/>
        </authorList>
    </citation>
    <scope>NUCLEOTIDE SEQUENCE [LARGE SCALE GENOMIC DNA]</scope>
    <source>
        <strain evidence="1">NLD-2019</strain>
        <tissue evidence="1">Leaf</tissue>
    </source>
</reference>
<keyword evidence="2" id="KW-1185">Reference proteome</keyword>
<comment type="caution">
    <text evidence="1">The sequence shown here is derived from an EMBL/GenBank/DDBJ whole genome shotgun (WGS) entry which is preliminary data.</text>
</comment>
<evidence type="ECO:0000313" key="1">
    <source>
        <dbReference type="EMBL" id="KAD4982073.1"/>
    </source>
</evidence>